<dbReference type="Pfam" id="PF10300">
    <property type="entry name" value="Iml2-TPR_39"/>
    <property type="match status" value="1"/>
</dbReference>
<dbReference type="PANTHER" id="PTHR31859">
    <property type="entry name" value="TETRATRICOPEPTIDE REPEAT PROTEIN 39 FAMILY MEMBER"/>
    <property type="match status" value="1"/>
</dbReference>
<dbReference type="Proteomes" id="UP001152300">
    <property type="component" value="Unassembled WGS sequence"/>
</dbReference>
<keyword evidence="5" id="KW-0175">Coiled coil</keyword>
<dbReference type="AlphaFoldDB" id="A0A9X0A8I7"/>
<comment type="function">
    <text evidence="4">Inclusion body (IB) resident protein that interacts strongly with lipid droplet (LD) proteins. Involved in LD-mediated IB clearing after protein folding stress, probably by enabling access to the IBs of an LD-stored soluble sterol derivative that acts as a chaperone in inclusion clearing.</text>
</comment>
<dbReference type="PANTHER" id="PTHR31859:SF1">
    <property type="entry name" value="TETRATRICOPEPTIDE REPEAT PROTEIN 39C"/>
    <property type="match status" value="1"/>
</dbReference>
<proteinExistence type="predicted"/>
<evidence type="ECO:0000256" key="1">
    <source>
        <dbReference type="ARBA" id="ARBA00011408"/>
    </source>
</evidence>
<name>A0A9X0A8I7_9HELO</name>
<dbReference type="SUPFAM" id="SSF48452">
    <property type="entry name" value="TPR-like"/>
    <property type="match status" value="1"/>
</dbReference>
<keyword evidence="7" id="KW-1185">Reference proteome</keyword>
<dbReference type="EMBL" id="JAPEIS010000016">
    <property type="protein sequence ID" value="KAJ8058210.1"/>
    <property type="molecule type" value="Genomic_DNA"/>
</dbReference>
<organism evidence="6 7">
    <name type="scientific">Sclerotinia nivalis</name>
    <dbReference type="NCBI Taxonomy" id="352851"/>
    <lineage>
        <taxon>Eukaryota</taxon>
        <taxon>Fungi</taxon>
        <taxon>Dikarya</taxon>
        <taxon>Ascomycota</taxon>
        <taxon>Pezizomycotina</taxon>
        <taxon>Leotiomycetes</taxon>
        <taxon>Helotiales</taxon>
        <taxon>Sclerotiniaceae</taxon>
        <taxon>Sclerotinia</taxon>
    </lineage>
</organism>
<protein>
    <recommendedName>
        <fullName evidence="2">Inclusion body clearance protein IML2</fullName>
    </recommendedName>
    <alternativeName>
        <fullName evidence="3">Inclusion body clearance protein iml2</fullName>
    </alternativeName>
</protein>
<sequence length="690" mass="77976">MSRWFKSAVKATPTMVAESEEQHLRDVEAAMLKLLNDDIEEADKLLKKQDSSYHHLGRGISGFLSAMMGVEKDLLKEAAVILQDAENKSWDDMKKAQKDTTAFQSNIYPQGTEYLLCYSVAQLTSAITAVLSGSITEAVKGFYKLRKAYLTLDGILEVENKYLEKIAHSSTTSLSSRTWSQKSTTAALTVDDIAHQTADLSVGDLDEKMGDPNNPFLNVSRPPSPPSVTNPFDIDPELAARVFTNRTDVFIHSGVRLCCGLLLLVFSMIENPIFNKILYIVGFKGDRERGTRLLWQATRYQNFNSAIAALALLGYYNGLVGFCDILPTDDAADENLTGYPKKKCQALLADMQSRYPDSKLWKLEEARMLSYKQDLKGALEILEENSKSKMKQITMINTFEMALTTLFNHEYQKSATAWINCSEQSAWSPTLYFYIAGISYVELYRNTRLSNPAAAKVHKKKAIEFILKAPPLAGKQKVMAKQLPFDIYIVSKVGKWEQRAKAWGVDLVDAIGPSPYVEMIYFWNGVKKSGTVELEKSLDLLKEERMTCPEKCNEDEDDAAIHLLLRGCMLRNLGKYEEARKILTEEIVDSERHARGALRDDWTLPSAYYELACCSWREKDLSPAGDSASAEGEISEKKVLEYRRKKIMDCEEKLLKLHSWPQTYVFETRMSFKISTSLLTVKRHKGLMGF</sequence>
<evidence type="ECO:0000256" key="4">
    <source>
        <dbReference type="ARBA" id="ARBA00043897"/>
    </source>
</evidence>
<comment type="subunit">
    <text evidence="1">Interacts with lipid droplet proteins.</text>
</comment>
<evidence type="ECO:0000313" key="6">
    <source>
        <dbReference type="EMBL" id="KAJ8058210.1"/>
    </source>
</evidence>
<evidence type="ECO:0000256" key="5">
    <source>
        <dbReference type="SAM" id="Coils"/>
    </source>
</evidence>
<accession>A0A9X0A8I7</accession>
<dbReference type="GO" id="GO:0005634">
    <property type="term" value="C:nucleus"/>
    <property type="evidence" value="ECO:0007669"/>
    <property type="project" value="TreeGrafter"/>
</dbReference>
<dbReference type="GO" id="GO:0005829">
    <property type="term" value="C:cytosol"/>
    <property type="evidence" value="ECO:0007669"/>
    <property type="project" value="TreeGrafter"/>
</dbReference>
<dbReference type="OrthoDB" id="2154985at2759"/>
<evidence type="ECO:0000256" key="2">
    <source>
        <dbReference type="ARBA" id="ARBA00018424"/>
    </source>
</evidence>
<comment type="caution">
    <text evidence="6">The sequence shown here is derived from an EMBL/GenBank/DDBJ whole genome shotgun (WGS) entry which is preliminary data.</text>
</comment>
<dbReference type="InterPro" id="IPR019412">
    <property type="entry name" value="IML2/TPR_39"/>
</dbReference>
<evidence type="ECO:0000256" key="3">
    <source>
        <dbReference type="ARBA" id="ARBA00019539"/>
    </source>
</evidence>
<gene>
    <name evidence="6" type="ORF">OCU04_012407</name>
</gene>
<reference evidence="6" key="1">
    <citation type="submission" date="2022-11" db="EMBL/GenBank/DDBJ databases">
        <title>Genome Resource of Sclerotinia nivalis Strain SnTB1, a Plant Pathogen Isolated from American Ginseng.</title>
        <authorList>
            <person name="Fan S."/>
        </authorList>
    </citation>
    <scope>NUCLEOTIDE SEQUENCE</scope>
    <source>
        <strain evidence="6">SnTB1</strain>
    </source>
</reference>
<dbReference type="InterPro" id="IPR011990">
    <property type="entry name" value="TPR-like_helical_dom_sf"/>
</dbReference>
<evidence type="ECO:0000313" key="7">
    <source>
        <dbReference type="Proteomes" id="UP001152300"/>
    </source>
</evidence>
<feature type="coiled-coil region" evidence="5">
    <location>
        <begin position="17"/>
        <end position="52"/>
    </location>
</feature>
<dbReference type="GO" id="GO:0005741">
    <property type="term" value="C:mitochondrial outer membrane"/>
    <property type="evidence" value="ECO:0007669"/>
    <property type="project" value="TreeGrafter"/>
</dbReference>